<keyword evidence="5 7" id="KW-1133">Transmembrane helix</keyword>
<evidence type="ECO:0000313" key="9">
    <source>
        <dbReference type="Proteomes" id="UP001338125"/>
    </source>
</evidence>
<evidence type="ECO:0000256" key="1">
    <source>
        <dbReference type="ARBA" id="ARBA00004141"/>
    </source>
</evidence>
<dbReference type="EMBL" id="JAVFKD010000014">
    <property type="protein sequence ID" value="KAK5991520.1"/>
    <property type="molecule type" value="Genomic_DNA"/>
</dbReference>
<feature type="transmembrane region" description="Helical" evidence="7">
    <location>
        <begin position="190"/>
        <end position="210"/>
    </location>
</feature>
<comment type="pathway">
    <text evidence="2">Secondary metabolite biosynthesis.</text>
</comment>
<dbReference type="PANTHER" id="PTHR42038:SF2">
    <property type="entry name" value="TERPENE CYCLASE AUSL"/>
    <property type="match status" value="1"/>
</dbReference>
<feature type="transmembrane region" description="Helical" evidence="7">
    <location>
        <begin position="113"/>
        <end position="133"/>
    </location>
</feature>
<evidence type="ECO:0000256" key="4">
    <source>
        <dbReference type="ARBA" id="ARBA00022692"/>
    </source>
</evidence>
<protein>
    <submittedName>
        <fullName evidence="8">Terpene cyclase ascF</fullName>
    </submittedName>
</protein>
<evidence type="ECO:0000256" key="6">
    <source>
        <dbReference type="ARBA" id="ARBA00023136"/>
    </source>
</evidence>
<dbReference type="Pfam" id="PF25129">
    <property type="entry name" value="Pyr4-TMTC"/>
    <property type="match status" value="1"/>
</dbReference>
<dbReference type="InterPro" id="IPR039020">
    <property type="entry name" value="PaxB-like"/>
</dbReference>
<evidence type="ECO:0000256" key="2">
    <source>
        <dbReference type="ARBA" id="ARBA00005179"/>
    </source>
</evidence>
<feature type="transmembrane region" description="Helical" evidence="7">
    <location>
        <begin position="18"/>
        <end position="37"/>
    </location>
</feature>
<keyword evidence="9" id="KW-1185">Reference proteome</keyword>
<proteinExistence type="inferred from homology"/>
<evidence type="ECO:0000256" key="3">
    <source>
        <dbReference type="ARBA" id="ARBA00006757"/>
    </source>
</evidence>
<accession>A0ABR0SID6</accession>
<name>A0ABR0SID6_9HYPO</name>
<evidence type="ECO:0000313" key="8">
    <source>
        <dbReference type="EMBL" id="KAK5991520.1"/>
    </source>
</evidence>
<dbReference type="PANTHER" id="PTHR42038">
    <property type="match status" value="1"/>
</dbReference>
<feature type="transmembrane region" description="Helical" evidence="7">
    <location>
        <begin position="79"/>
        <end position="101"/>
    </location>
</feature>
<feature type="transmembrane region" description="Helical" evidence="7">
    <location>
        <begin position="225"/>
        <end position="245"/>
    </location>
</feature>
<dbReference type="Proteomes" id="UP001338125">
    <property type="component" value="Unassembled WGS sequence"/>
</dbReference>
<comment type="subcellular location">
    <subcellularLocation>
        <location evidence="1">Membrane</location>
        <topology evidence="1">Multi-pass membrane protein</topology>
    </subcellularLocation>
</comment>
<keyword evidence="6 7" id="KW-0472">Membrane</keyword>
<evidence type="ECO:0000256" key="7">
    <source>
        <dbReference type="SAM" id="Phobius"/>
    </source>
</evidence>
<gene>
    <name evidence="8" type="ORF">PT974_09804</name>
</gene>
<reference evidence="8 9" key="1">
    <citation type="submission" date="2024-01" db="EMBL/GenBank/DDBJ databases">
        <title>Complete genome of Cladobotryum mycophilum ATHUM6906.</title>
        <authorList>
            <person name="Christinaki A.C."/>
            <person name="Myridakis A.I."/>
            <person name="Kouvelis V.N."/>
        </authorList>
    </citation>
    <scope>NUCLEOTIDE SEQUENCE [LARGE SCALE GENOMIC DNA]</scope>
    <source>
        <strain evidence="8 9">ATHUM6906</strain>
    </source>
</reference>
<keyword evidence="4 7" id="KW-0812">Transmembrane</keyword>
<feature type="transmembrane region" description="Helical" evidence="7">
    <location>
        <begin position="156"/>
        <end position="178"/>
    </location>
</feature>
<feature type="transmembrane region" description="Helical" evidence="7">
    <location>
        <begin position="49"/>
        <end position="67"/>
    </location>
</feature>
<organism evidence="8 9">
    <name type="scientific">Cladobotryum mycophilum</name>
    <dbReference type="NCBI Taxonomy" id="491253"/>
    <lineage>
        <taxon>Eukaryota</taxon>
        <taxon>Fungi</taxon>
        <taxon>Dikarya</taxon>
        <taxon>Ascomycota</taxon>
        <taxon>Pezizomycotina</taxon>
        <taxon>Sordariomycetes</taxon>
        <taxon>Hypocreomycetidae</taxon>
        <taxon>Hypocreales</taxon>
        <taxon>Hypocreaceae</taxon>
        <taxon>Cladobotryum</taxon>
    </lineage>
</organism>
<evidence type="ECO:0000256" key="5">
    <source>
        <dbReference type="ARBA" id="ARBA00022989"/>
    </source>
</evidence>
<comment type="similarity">
    <text evidence="3">Belongs to the paxB family.</text>
</comment>
<comment type="caution">
    <text evidence="8">The sequence shown here is derived from an EMBL/GenBank/DDBJ whole genome shotgun (WGS) entry which is preliminary data.</text>
</comment>
<sequence length="267" mass="29995">MGFSDVPPPHVSPWFGPVYDATFHFAGAAWTLCYILIAREGLRTKSYGMPLFALANNFAWEMVWALYVADSPLEKTAMTIWMVIDIPIIYSTLRYGAYEWAHAPAVKRNLGKIFVFLVVMCGAAHFGFASWWIRNGIAEKPGKFYRGVEGPDITEMSFWAVSTCQVVVSVTSLAQLITRQHSGGTSWAIWASRFFGTLVGLNINYGWAWYTWTEAHEYFVSSPGIFMWSITTICDILYAIILLNVKRSEKVLADGRKVAGDQSKKGL</sequence>